<dbReference type="GO" id="GO:0004674">
    <property type="term" value="F:protein serine/threonine kinase activity"/>
    <property type="evidence" value="ECO:0007669"/>
    <property type="project" value="UniProtKB-KW"/>
</dbReference>
<dbReference type="InterPro" id="IPR011009">
    <property type="entry name" value="Kinase-like_dom_sf"/>
</dbReference>
<evidence type="ECO:0000256" key="7">
    <source>
        <dbReference type="ARBA" id="ARBA00047899"/>
    </source>
</evidence>
<evidence type="ECO:0000313" key="15">
    <source>
        <dbReference type="Proteomes" id="UP000095602"/>
    </source>
</evidence>
<feature type="binding site" evidence="9">
    <location>
        <position position="41"/>
    </location>
    <ligand>
        <name>ATP</name>
        <dbReference type="ChEBI" id="CHEBI:30616"/>
    </ligand>
</feature>
<dbReference type="GO" id="GO:0005524">
    <property type="term" value="F:ATP binding"/>
    <property type="evidence" value="ECO:0007669"/>
    <property type="project" value="UniProtKB-UniRule"/>
</dbReference>
<dbReference type="Gene3D" id="3.30.200.20">
    <property type="entry name" value="Phosphorylase Kinase, domain 1"/>
    <property type="match status" value="1"/>
</dbReference>
<dbReference type="EMBL" id="CZAJ01000013">
    <property type="protein sequence ID" value="CUP02649.1"/>
    <property type="molecule type" value="Genomic_DNA"/>
</dbReference>
<dbReference type="CDD" id="cd06577">
    <property type="entry name" value="PASTA_pknB"/>
    <property type="match status" value="3"/>
</dbReference>
<dbReference type="PANTHER" id="PTHR43289">
    <property type="entry name" value="MITOGEN-ACTIVATED PROTEIN KINASE KINASE KINASE 20-RELATED"/>
    <property type="match status" value="1"/>
</dbReference>
<dbReference type="InterPro" id="IPR017441">
    <property type="entry name" value="Protein_kinase_ATP_BS"/>
</dbReference>
<name>A0A174K033_9FIRM</name>
<feature type="domain" description="Protein kinase" evidence="12">
    <location>
        <begin position="12"/>
        <end position="275"/>
    </location>
</feature>
<dbReference type="PROSITE" id="PS00107">
    <property type="entry name" value="PROTEIN_KINASE_ATP"/>
    <property type="match status" value="1"/>
</dbReference>
<dbReference type="InterPro" id="IPR000719">
    <property type="entry name" value="Prot_kinase_dom"/>
</dbReference>
<dbReference type="PANTHER" id="PTHR43289:SF34">
    <property type="entry name" value="SERINE_THREONINE-PROTEIN KINASE YBDM-RELATED"/>
    <property type="match status" value="1"/>
</dbReference>
<keyword evidence="5 14" id="KW-0418">Kinase</keyword>
<dbReference type="SUPFAM" id="SSF56112">
    <property type="entry name" value="Protein kinase-like (PK-like)"/>
    <property type="match status" value="1"/>
</dbReference>
<evidence type="ECO:0000256" key="3">
    <source>
        <dbReference type="ARBA" id="ARBA00022679"/>
    </source>
</evidence>
<keyword evidence="11" id="KW-0812">Transmembrane</keyword>
<feature type="domain" description="PASTA" evidence="13">
    <location>
        <begin position="419"/>
        <end position="487"/>
    </location>
</feature>
<dbReference type="AlphaFoldDB" id="A0A174K033"/>
<organism evidence="14 15">
    <name type="scientific">Agathobacter rectalis</name>
    <dbReference type="NCBI Taxonomy" id="39491"/>
    <lineage>
        <taxon>Bacteria</taxon>
        <taxon>Bacillati</taxon>
        <taxon>Bacillota</taxon>
        <taxon>Clostridia</taxon>
        <taxon>Lachnospirales</taxon>
        <taxon>Lachnospiraceae</taxon>
        <taxon>Agathobacter</taxon>
    </lineage>
</organism>
<evidence type="ECO:0000313" key="14">
    <source>
        <dbReference type="EMBL" id="CUP02649.1"/>
    </source>
</evidence>
<dbReference type="EC" id="2.7.11.1" evidence="1"/>
<evidence type="ECO:0000259" key="13">
    <source>
        <dbReference type="PROSITE" id="PS51178"/>
    </source>
</evidence>
<dbReference type="GO" id="GO:0106310">
    <property type="term" value="F:protein serine kinase activity"/>
    <property type="evidence" value="ECO:0007669"/>
    <property type="project" value="RHEA"/>
</dbReference>
<evidence type="ECO:0000256" key="2">
    <source>
        <dbReference type="ARBA" id="ARBA00022527"/>
    </source>
</evidence>
<accession>A0A174K033</accession>
<feature type="compositionally biased region" description="Acidic residues" evidence="10">
    <location>
        <begin position="309"/>
        <end position="352"/>
    </location>
</feature>
<gene>
    <name evidence="14" type="primary">prkC_2</name>
    <name evidence="14" type="ORF">ERS852497_01640</name>
</gene>
<keyword evidence="4 9" id="KW-0547">Nucleotide-binding</keyword>
<keyword evidence="11" id="KW-1133">Transmembrane helix</keyword>
<evidence type="ECO:0000256" key="1">
    <source>
        <dbReference type="ARBA" id="ARBA00012513"/>
    </source>
</evidence>
<keyword evidence="2" id="KW-0723">Serine/threonine-protein kinase</keyword>
<keyword evidence="11" id="KW-0472">Membrane</keyword>
<keyword evidence="6 9" id="KW-0067">ATP-binding</keyword>
<feature type="domain" description="PASTA" evidence="13">
    <location>
        <begin position="560"/>
        <end position="626"/>
    </location>
</feature>
<feature type="compositionally biased region" description="Low complexity" evidence="10">
    <location>
        <begin position="399"/>
        <end position="410"/>
    </location>
</feature>
<dbReference type="SMART" id="SM00220">
    <property type="entry name" value="S_TKc"/>
    <property type="match status" value="1"/>
</dbReference>
<feature type="region of interest" description="Disordered" evidence="10">
    <location>
        <begin position="395"/>
        <end position="425"/>
    </location>
</feature>
<evidence type="ECO:0000259" key="12">
    <source>
        <dbReference type="PROSITE" id="PS50011"/>
    </source>
</evidence>
<dbReference type="FunFam" id="3.30.200.20:FF:000035">
    <property type="entry name" value="Serine/threonine protein kinase Stk1"/>
    <property type="match status" value="1"/>
</dbReference>
<evidence type="ECO:0000256" key="10">
    <source>
        <dbReference type="SAM" id="MobiDB-lite"/>
    </source>
</evidence>
<evidence type="ECO:0000256" key="6">
    <source>
        <dbReference type="ARBA" id="ARBA00022840"/>
    </source>
</evidence>
<dbReference type="RefSeq" id="WP_306723109.1">
    <property type="nucleotide sequence ID" value="NZ_CZAJ01000013.1"/>
</dbReference>
<dbReference type="Gene3D" id="1.10.510.10">
    <property type="entry name" value="Transferase(Phosphotransferase) domain 1"/>
    <property type="match status" value="1"/>
</dbReference>
<dbReference type="PROSITE" id="PS00108">
    <property type="entry name" value="PROTEIN_KINASE_ST"/>
    <property type="match status" value="1"/>
</dbReference>
<protein>
    <recommendedName>
        <fullName evidence="1">non-specific serine/threonine protein kinase</fullName>
        <ecNumber evidence="1">2.7.11.1</ecNumber>
    </recommendedName>
</protein>
<reference evidence="14 15" key="1">
    <citation type="submission" date="2015-09" db="EMBL/GenBank/DDBJ databases">
        <authorList>
            <consortium name="Pathogen Informatics"/>
        </authorList>
    </citation>
    <scope>NUCLEOTIDE SEQUENCE [LARGE SCALE GENOMIC DNA]</scope>
    <source>
        <strain evidence="14 15">2789STDY5834884</strain>
    </source>
</reference>
<dbReference type="InterPro" id="IPR005543">
    <property type="entry name" value="PASTA_dom"/>
</dbReference>
<feature type="transmembrane region" description="Helical" evidence="11">
    <location>
        <begin position="364"/>
        <end position="390"/>
    </location>
</feature>
<dbReference type="NCBIfam" id="NF033483">
    <property type="entry name" value="PknB_PASTA_kin"/>
    <property type="match status" value="1"/>
</dbReference>
<evidence type="ECO:0000256" key="9">
    <source>
        <dbReference type="PROSITE-ProRule" id="PRU10141"/>
    </source>
</evidence>
<evidence type="ECO:0000256" key="8">
    <source>
        <dbReference type="ARBA" id="ARBA00048679"/>
    </source>
</evidence>
<feature type="region of interest" description="Disordered" evidence="10">
    <location>
        <begin position="698"/>
        <end position="719"/>
    </location>
</feature>
<dbReference type="Proteomes" id="UP000095602">
    <property type="component" value="Unassembled WGS sequence"/>
</dbReference>
<evidence type="ECO:0000256" key="5">
    <source>
        <dbReference type="ARBA" id="ARBA00022777"/>
    </source>
</evidence>
<comment type="catalytic activity">
    <reaction evidence="7">
        <text>L-threonyl-[protein] + ATP = O-phospho-L-threonyl-[protein] + ADP + H(+)</text>
        <dbReference type="Rhea" id="RHEA:46608"/>
        <dbReference type="Rhea" id="RHEA-COMP:11060"/>
        <dbReference type="Rhea" id="RHEA-COMP:11605"/>
        <dbReference type="ChEBI" id="CHEBI:15378"/>
        <dbReference type="ChEBI" id="CHEBI:30013"/>
        <dbReference type="ChEBI" id="CHEBI:30616"/>
        <dbReference type="ChEBI" id="CHEBI:61977"/>
        <dbReference type="ChEBI" id="CHEBI:456216"/>
        <dbReference type="EC" id="2.7.11.1"/>
    </reaction>
</comment>
<dbReference type="SMART" id="SM00740">
    <property type="entry name" value="PASTA"/>
    <property type="match status" value="3"/>
</dbReference>
<dbReference type="FunFam" id="1.10.510.10:FF:000021">
    <property type="entry name" value="Serine/threonine protein kinase"/>
    <property type="match status" value="1"/>
</dbReference>
<comment type="catalytic activity">
    <reaction evidence="8">
        <text>L-seryl-[protein] + ATP = O-phospho-L-seryl-[protein] + ADP + H(+)</text>
        <dbReference type="Rhea" id="RHEA:17989"/>
        <dbReference type="Rhea" id="RHEA-COMP:9863"/>
        <dbReference type="Rhea" id="RHEA-COMP:11604"/>
        <dbReference type="ChEBI" id="CHEBI:15378"/>
        <dbReference type="ChEBI" id="CHEBI:29999"/>
        <dbReference type="ChEBI" id="CHEBI:30616"/>
        <dbReference type="ChEBI" id="CHEBI:83421"/>
        <dbReference type="ChEBI" id="CHEBI:456216"/>
        <dbReference type="EC" id="2.7.11.1"/>
    </reaction>
</comment>
<dbReference type="Gene3D" id="3.30.10.20">
    <property type="match status" value="3"/>
</dbReference>
<dbReference type="InterPro" id="IPR008271">
    <property type="entry name" value="Ser/Thr_kinase_AS"/>
</dbReference>
<dbReference type="PROSITE" id="PS50011">
    <property type="entry name" value="PROTEIN_KINASE_DOM"/>
    <property type="match status" value="1"/>
</dbReference>
<evidence type="ECO:0000256" key="4">
    <source>
        <dbReference type="ARBA" id="ARBA00022741"/>
    </source>
</evidence>
<keyword evidence="3 14" id="KW-0808">Transferase</keyword>
<sequence>MLEIGSFLSDRYEILSKVGAGGMSDVYKAKDHILSRFVAIKVLKQEFSEDSSFVTKFRAEAQSAAGLEHPNIVNIYDVGSENGLYYIVMEYVEGITLKTYIEKKGQLSFKESASIAIQVARGIEAAHNKNIIHRDIKPQNIIISTDGKVKVTDFGIAKATSSNTISSDVMGSVHYASPEQARNGFVDGRSDIYSLGIVMFEMVTGRVPFDGDTTVAVALQHLQEEIARPSIYAPDLPISFEKIILKCTQKTPDRRYQTIEELLTDIRRSLAHPDEDFVTIAPLVDGGKTKVISPDELDKIKEGRGVAEDLNDDDTDADNDDEYADGEDDDDEYDESLLDDDDDEEDDDDDDDGKLLNPKMDKAITIMGIVTAVIIVIVIIYLALSVAGVFKFGGKKNSESQQTESQTQTESESESETQTETEGQMIDIRGMSVDDAQKAVDRLKLDLTVFAFETKQSDEKDGTILDQDVKAGDTVKRGSQINVVIAGKGDSTSEMVKIPSVIGKTKSSAKSTLESAGFSVTFEYGDYNNSVAADVVTAQSPSAKNQAAKGSTVTVTLSPGQKPITVPNVVGASQSQAESALAGAGLKYTYADSQYSDTVPAGSVISQTKSGETVAAGTTITLTLSKGKQEISTNVSKTVKLDVGDVNITGGSYSLVGSDGKTYASGSDVTSTSVTVSGTMNCKTGTVTVTWQYTEPVKDENGNVTGEKPGEKTISVQVP</sequence>
<dbReference type="CDD" id="cd14014">
    <property type="entry name" value="STKc_PknB_like"/>
    <property type="match status" value="1"/>
</dbReference>
<evidence type="ECO:0000256" key="11">
    <source>
        <dbReference type="SAM" id="Phobius"/>
    </source>
</evidence>
<dbReference type="Pfam" id="PF00069">
    <property type="entry name" value="Pkinase"/>
    <property type="match status" value="1"/>
</dbReference>
<feature type="region of interest" description="Disordered" evidence="10">
    <location>
        <begin position="302"/>
        <end position="357"/>
    </location>
</feature>
<dbReference type="PROSITE" id="PS51178">
    <property type="entry name" value="PASTA"/>
    <property type="match status" value="3"/>
</dbReference>
<proteinExistence type="predicted"/>
<dbReference type="Pfam" id="PF03793">
    <property type="entry name" value="PASTA"/>
    <property type="match status" value="3"/>
</dbReference>
<feature type="domain" description="PASTA" evidence="13">
    <location>
        <begin position="492"/>
        <end position="559"/>
    </location>
</feature>